<name>A0A0F9BDN9_9ZZZZ</name>
<accession>A0A0F9BDN9</accession>
<protein>
    <submittedName>
        <fullName evidence="2">Uncharacterized protein</fullName>
    </submittedName>
</protein>
<feature type="transmembrane region" description="Helical" evidence="1">
    <location>
        <begin position="53"/>
        <end position="79"/>
    </location>
</feature>
<dbReference type="AlphaFoldDB" id="A0A0F9BDN9"/>
<reference evidence="2" key="1">
    <citation type="journal article" date="2015" name="Nature">
        <title>Complex archaea that bridge the gap between prokaryotes and eukaryotes.</title>
        <authorList>
            <person name="Spang A."/>
            <person name="Saw J.H."/>
            <person name="Jorgensen S.L."/>
            <person name="Zaremba-Niedzwiedzka K."/>
            <person name="Martijn J."/>
            <person name="Lind A.E."/>
            <person name="van Eijk R."/>
            <person name="Schleper C."/>
            <person name="Guy L."/>
            <person name="Ettema T.J."/>
        </authorList>
    </citation>
    <scope>NUCLEOTIDE SEQUENCE</scope>
</reference>
<comment type="caution">
    <text evidence="2">The sequence shown here is derived from an EMBL/GenBank/DDBJ whole genome shotgun (WGS) entry which is preliminary data.</text>
</comment>
<keyword evidence="1" id="KW-0812">Transmembrane</keyword>
<sequence>MEKDNIMKVPGYMWFKGYKIFELRFHDELFELQNIEYKNYGTIRRMRMKKRKAAFRASMLRMNILTLTICVLIIGFTIWRSF</sequence>
<keyword evidence="1" id="KW-1133">Transmembrane helix</keyword>
<gene>
    <name evidence="2" type="ORF">LCGC14_2540350</name>
</gene>
<evidence type="ECO:0000313" key="2">
    <source>
        <dbReference type="EMBL" id="KKL11982.1"/>
    </source>
</evidence>
<dbReference type="EMBL" id="LAZR01041442">
    <property type="protein sequence ID" value="KKL11982.1"/>
    <property type="molecule type" value="Genomic_DNA"/>
</dbReference>
<proteinExistence type="predicted"/>
<organism evidence="2">
    <name type="scientific">marine sediment metagenome</name>
    <dbReference type="NCBI Taxonomy" id="412755"/>
    <lineage>
        <taxon>unclassified sequences</taxon>
        <taxon>metagenomes</taxon>
        <taxon>ecological metagenomes</taxon>
    </lineage>
</organism>
<keyword evidence="1" id="KW-0472">Membrane</keyword>
<evidence type="ECO:0000256" key="1">
    <source>
        <dbReference type="SAM" id="Phobius"/>
    </source>
</evidence>